<evidence type="ECO:0000313" key="2">
    <source>
        <dbReference type="Proteomes" id="UP001054837"/>
    </source>
</evidence>
<evidence type="ECO:0000313" key="1">
    <source>
        <dbReference type="EMBL" id="GIY36611.1"/>
    </source>
</evidence>
<dbReference type="Proteomes" id="UP001054837">
    <property type="component" value="Unassembled WGS sequence"/>
</dbReference>
<dbReference type="AlphaFoldDB" id="A0AAV4SUL4"/>
<reference evidence="1 2" key="1">
    <citation type="submission" date="2021-06" db="EMBL/GenBank/DDBJ databases">
        <title>Caerostris darwini draft genome.</title>
        <authorList>
            <person name="Kono N."/>
            <person name="Arakawa K."/>
        </authorList>
    </citation>
    <scope>NUCLEOTIDE SEQUENCE [LARGE SCALE GENOMIC DNA]</scope>
</reference>
<proteinExistence type="predicted"/>
<comment type="caution">
    <text evidence="1">The sequence shown here is derived from an EMBL/GenBank/DDBJ whole genome shotgun (WGS) entry which is preliminary data.</text>
</comment>
<accession>A0AAV4SUL4</accession>
<gene>
    <name evidence="1" type="ORF">CDAR_111211</name>
</gene>
<sequence length="117" mass="13384">MTSWTDGKTEVGWFIVFENFSLIQSSCIFPKQNPRKPRRKVFPGFVFLSLCDMVKEEGNQCAGMGEISSISRNQCAIMVPDLCQWNASCHPGLTSLEERELIFLMRNDVLFIMVARQ</sequence>
<organism evidence="1 2">
    <name type="scientific">Caerostris darwini</name>
    <dbReference type="NCBI Taxonomy" id="1538125"/>
    <lineage>
        <taxon>Eukaryota</taxon>
        <taxon>Metazoa</taxon>
        <taxon>Ecdysozoa</taxon>
        <taxon>Arthropoda</taxon>
        <taxon>Chelicerata</taxon>
        <taxon>Arachnida</taxon>
        <taxon>Araneae</taxon>
        <taxon>Araneomorphae</taxon>
        <taxon>Entelegynae</taxon>
        <taxon>Araneoidea</taxon>
        <taxon>Araneidae</taxon>
        <taxon>Caerostris</taxon>
    </lineage>
</organism>
<dbReference type="EMBL" id="BPLQ01008329">
    <property type="protein sequence ID" value="GIY36611.1"/>
    <property type="molecule type" value="Genomic_DNA"/>
</dbReference>
<protein>
    <submittedName>
        <fullName evidence="1">Uncharacterized protein</fullName>
    </submittedName>
</protein>
<keyword evidence="2" id="KW-1185">Reference proteome</keyword>
<name>A0AAV4SUL4_9ARAC</name>